<organism evidence="1 2">
    <name type="scientific">Streptomyces achmelvichensis</name>
    <dbReference type="NCBI Taxonomy" id="3134111"/>
    <lineage>
        <taxon>Bacteria</taxon>
        <taxon>Bacillati</taxon>
        <taxon>Actinomycetota</taxon>
        <taxon>Actinomycetes</taxon>
        <taxon>Kitasatosporales</taxon>
        <taxon>Streptomycetaceae</taxon>
        <taxon>Streptomyces</taxon>
    </lineage>
</organism>
<evidence type="ECO:0000313" key="2">
    <source>
        <dbReference type="Proteomes" id="UP001377168"/>
    </source>
</evidence>
<dbReference type="Proteomes" id="UP001377168">
    <property type="component" value="Unassembled WGS sequence"/>
</dbReference>
<protein>
    <submittedName>
        <fullName evidence="1">Uncharacterized protein</fullName>
    </submittedName>
</protein>
<accession>A0ACC6PMT3</accession>
<sequence length="76" mass="8865">MDTHADPEQPRHDAIAAGPPIRQLFRDVIADRLTSRRPCQAAMQFDAEIDPYWEDDRSFRLLQRDPPPGHLPARYR</sequence>
<reference evidence="1" key="1">
    <citation type="submission" date="2024-03" db="EMBL/GenBank/DDBJ databases">
        <title>Novel Streptomyces species of biotechnological and ecological value are a feature of Machair soil.</title>
        <authorList>
            <person name="Prole J.R."/>
            <person name="Goodfellow M."/>
            <person name="Allenby N."/>
            <person name="Ward A.C."/>
        </authorList>
    </citation>
    <scope>NUCLEOTIDE SEQUENCE</scope>
    <source>
        <strain evidence="1">MS2.AVA.5</strain>
    </source>
</reference>
<comment type="caution">
    <text evidence="1">The sequence shown here is derived from an EMBL/GenBank/DDBJ whole genome shotgun (WGS) entry which is preliminary data.</text>
</comment>
<proteinExistence type="predicted"/>
<keyword evidence="2" id="KW-1185">Reference proteome</keyword>
<gene>
    <name evidence="1" type="ORF">WKI67_04180</name>
</gene>
<dbReference type="EMBL" id="JBBKAJ010000022">
    <property type="protein sequence ID" value="MEJ8632605.1"/>
    <property type="molecule type" value="Genomic_DNA"/>
</dbReference>
<name>A0ACC6PMT3_9ACTN</name>
<evidence type="ECO:0000313" key="1">
    <source>
        <dbReference type="EMBL" id="MEJ8632605.1"/>
    </source>
</evidence>